<organism evidence="3 4">
    <name type="scientific">Alteromonas halophila</name>
    <dbReference type="NCBI Taxonomy" id="516698"/>
    <lineage>
        <taxon>Bacteria</taxon>
        <taxon>Pseudomonadati</taxon>
        <taxon>Pseudomonadota</taxon>
        <taxon>Gammaproteobacteria</taxon>
        <taxon>Alteromonadales</taxon>
        <taxon>Alteromonadaceae</taxon>
        <taxon>Alteromonas/Salinimonas group</taxon>
        <taxon>Alteromonas</taxon>
    </lineage>
</organism>
<dbReference type="InterPro" id="IPR028098">
    <property type="entry name" value="Glyco_trans_4-like_N"/>
</dbReference>
<keyword evidence="4" id="KW-1185">Reference proteome</keyword>
<dbReference type="Pfam" id="PF13439">
    <property type="entry name" value="Glyco_transf_4"/>
    <property type="match status" value="1"/>
</dbReference>
<evidence type="ECO:0000259" key="2">
    <source>
        <dbReference type="Pfam" id="PF13439"/>
    </source>
</evidence>
<dbReference type="InterPro" id="IPR050194">
    <property type="entry name" value="Glycosyltransferase_grp1"/>
</dbReference>
<dbReference type="InterPro" id="IPR001296">
    <property type="entry name" value="Glyco_trans_1"/>
</dbReference>
<name>A0A918JL31_9ALTE</name>
<dbReference type="GO" id="GO:0016757">
    <property type="term" value="F:glycosyltransferase activity"/>
    <property type="evidence" value="ECO:0007669"/>
    <property type="project" value="InterPro"/>
</dbReference>
<dbReference type="RefSeq" id="WP_308428281.1">
    <property type="nucleotide sequence ID" value="NZ_BMXP01000004.1"/>
</dbReference>
<accession>A0A918JL31</accession>
<dbReference type="PANTHER" id="PTHR45947:SF15">
    <property type="entry name" value="TEICHURONIC ACID BIOSYNTHESIS GLYCOSYLTRANSFERASE TUAC-RELATED"/>
    <property type="match status" value="1"/>
</dbReference>
<proteinExistence type="predicted"/>
<dbReference type="SUPFAM" id="SSF53756">
    <property type="entry name" value="UDP-Glycosyltransferase/glycogen phosphorylase"/>
    <property type="match status" value="1"/>
</dbReference>
<dbReference type="Gene3D" id="3.40.50.2000">
    <property type="entry name" value="Glycogen Phosphorylase B"/>
    <property type="match status" value="2"/>
</dbReference>
<feature type="domain" description="Glycosyl transferase family 1" evidence="1">
    <location>
        <begin position="183"/>
        <end position="338"/>
    </location>
</feature>
<reference evidence="3" key="1">
    <citation type="journal article" date="2014" name="Int. J. Syst. Evol. Microbiol.">
        <title>Complete genome sequence of Corynebacterium casei LMG S-19264T (=DSM 44701T), isolated from a smear-ripened cheese.</title>
        <authorList>
            <consortium name="US DOE Joint Genome Institute (JGI-PGF)"/>
            <person name="Walter F."/>
            <person name="Albersmeier A."/>
            <person name="Kalinowski J."/>
            <person name="Ruckert C."/>
        </authorList>
    </citation>
    <scope>NUCLEOTIDE SEQUENCE</scope>
    <source>
        <strain evidence="3">KCTC 22164</strain>
    </source>
</reference>
<feature type="domain" description="Glycosyltransferase subfamily 4-like N-terminal" evidence="2">
    <location>
        <begin position="19"/>
        <end position="171"/>
    </location>
</feature>
<reference evidence="3" key="2">
    <citation type="submission" date="2020-09" db="EMBL/GenBank/DDBJ databases">
        <authorList>
            <person name="Sun Q."/>
            <person name="Kim S."/>
        </authorList>
    </citation>
    <scope>NUCLEOTIDE SEQUENCE</scope>
    <source>
        <strain evidence="3">KCTC 22164</strain>
    </source>
</reference>
<evidence type="ECO:0000259" key="1">
    <source>
        <dbReference type="Pfam" id="PF00534"/>
    </source>
</evidence>
<comment type="caution">
    <text evidence="3">The sequence shown here is derived from an EMBL/GenBank/DDBJ whole genome shotgun (WGS) entry which is preliminary data.</text>
</comment>
<dbReference type="Pfam" id="PF00534">
    <property type="entry name" value="Glycos_transf_1"/>
    <property type="match status" value="1"/>
</dbReference>
<dbReference type="EMBL" id="BMXP01000004">
    <property type="protein sequence ID" value="GGW86905.1"/>
    <property type="molecule type" value="Genomic_DNA"/>
</dbReference>
<sequence>MHLSSTPSKIIHVVSSLNVGGAERFVIDLCQVQQKQGYQVSILSLGNQHDELVEEAGHKGITANVVSQVKGWRLLQSYRLLVKADIIHFHSPHAIKLFSPIIGALQKRIMVYTRHGAAPLHAPHWQRLHKKIRPFVNAITFVSNEGKQNFQSIHAWSGLPMEVIDNGIDIDAINVTDNRRDSTLLRLGSVGRMVKLKGQHFLLEAIAGLTKERRQRVTVEFFGDGECRKELQQFAQTNLPDTRITFHGMVDNRDDIYNAFDVMCVTSETEGLSLAVIEAMAYKKAVVATNVGGNPKLVEHDTTGWLFEYADTETLKTLINKLIDEPTLAQKMGANGREKVAQAFSLNITADKFNQLYLPGE</sequence>
<dbReference type="CDD" id="cd03801">
    <property type="entry name" value="GT4_PimA-like"/>
    <property type="match status" value="1"/>
</dbReference>
<protein>
    <submittedName>
        <fullName evidence="3">Glycosyltransferase family 1 protein</fullName>
    </submittedName>
</protein>
<dbReference type="Proteomes" id="UP000631300">
    <property type="component" value="Unassembled WGS sequence"/>
</dbReference>
<gene>
    <name evidence="3" type="ORF">GCM10007391_20850</name>
</gene>
<dbReference type="PANTHER" id="PTHR45947">
    <property type="entry name" value="SULFOQUINOVOSYL TRANSFERASE SQD2"/>
    <property type="match status" value="1"/>
</dbReference>
<evidence type="ECO:0000313" key="4">
    <source>
        <dbReference type="Proteomes" id="UP000631300"/>
    </source>
</evidence>
<evidence type="ECO:0000313" key="3">
    <source>
        <dbReference type="EMBL" id="GGW86905.1"/>
    </source>
</evidence>
<dbReference type="AlphaFoldDB" id="A0A918JL31"/>